<keyword evidence="4" id="KW-0547">Nucleotide-binding</keyword>
<evidence type="ECO:0000313" key="4">
    <source>
        <dbReference type="EMBL" id="AFY02279.1"/>
    </source>
</evidence>
<dbReference type="SUPFAM" id="SSF52540">
    <property type="entry name" value="P-loop containing nucleoside triphosphate hydrolases"/>
    <property type="match status" value="1"/>
</dbReference>
<dbReference type="Gene3D" id="3.40.960.10">
    <property type="entry name" value="VSR Endonuclease"/>
    <property type="match status" value="1"/>
</dbReference>
<evidence type="ECO:0000313" key="5">
    <source>
        <dbReference type="Proteomes" id="UP000010074"/>
    </source>
</evidence>
<dbReference type="PATRIC" id="fig|1069642.3.peg.2571"/>
<dbReference type="Pfam" id="PF18741">
    <property type="entry name" value="MTES_1575"/>
    <property type="match status" value="1"/>
</dbReference>
<sequence>MIQGPPGSGKSQTIVNLIADYLAKGKKVLFVSEKRPALDVVYNRMKGANIESQAVLIHSSDLNKSDLYKSFLEMAAAAPCEVSQREWHDLTESLDHTKKEMNAYADALSAENQKSGLSHSDLIVATSLVDQNFIVPDVYSKFSHLNYERIKRFSRDFGLIQDLLSKCSDLQNSPWMYRKPDVVKTNILEFKLRDLKNSFDSSIDKVKSLNAIMSETAGDVSNDIYEEIGKLQDHGALPLQYEALWNKSKDDLRTALSTLILSLKAALARLEKHKSSYCSIVPDADPEVVKDLEVYYSKPRGIIDWFSGVYWRQRDLRKNICHDWNGTNRQFAGYREYRESFDELHLLADSFNSQVTLDVDKHTGTRAWVEQQIGRLQNLELFLSNADLKLTVKMKNAALGSLEGFNDTVGGISKIKAALQDIKAVKEESNRRWAELNDYITNVPSYGDDSVRSEFVGKMIDSLPDLEVVDKADLEIRRIEDLFEIQDLKGTINKFFSKVKVRWTDVLESTMLNIWTEQVITSDPTLRSFSRDRVVSLVDSFRNSSEMHKKGSQEAVHQSFAMRWTSSSDRSGIPLLRREAEKQRKVLSPREIMEKGALATMMQLKPCWLMSPLSISQILPLQKGLFDVIIFDEASQVRVEDAIPSIYRASTMIVVGDNKQMPPTNFFSGGVIDDDEDDFEIEPSVLDLASMVYPSVLLEWHYRSKSESLIAFSNRAFYGGKLIAAPNPQMMTAGGALKFNLVQNGYFTTKSGNETEAEVLVDDLFERIRLNPDRSYGVIAMGQKQANAIDEAIEKKIDRDPEARRLYERALAFKDGESDAGLFVKNLENVQGDERDVIILSVGYAPAAPGKKLRMNFGPLSKKGGGRRLNVAATRAKSEMHVYCSFDPGSIPVDEESFSKNPDLCVFGRYLTYSKAVSDQNLELAMDILNSFPIAGTITNRKSSRFALDVKRRLEENGHKVSAEIGSSGFFIDLGIHHPVIQSNFALGIECDGAIFHSTPYARDRDKIREALLKSRGWKIERIWSQDWSRDWRSEVIRIERALLGTDKISPPDTPIGEVLKLVQEEE</sequence>
<dbReference type="InterPro" id="IPR011335">
    <property type="entry name" value="Restrct_endonuc-II-like"/>
</dbReference>
<proteinExistence type="predicted"/>
<dbReference type="GO" id="GO:0004386">
    <property type="term" value="F:helicase activity"/>
    <property type="evidence" value="ECO:0007669"/>
    <property type="project" value="UniProtKB-KW"/>
</dbReference>
<dbReference type="RefSeq" id="WP_015091715.1">
    <property type="nucleotide sequence ID" value="NC_019567.1"/>
</dbReference>
<dbReference type="Proteomes" id="UP000010074">
    <property type="component" value="Chromosome"/>
</dbReference>
<dbReference type="PANTHER" id="PTHR10887">
    <property type="entry name" value="DNA2/NAM7 HELICASE FAMILY"/>
    <property type="match status" value="1"/>
</dbReference>
<dbReference type="InterPro" id="IPR027417">
    <property type="entry name" value="P-loop_NTPase"/>
</dbReference>
<dbReference type="OrthoDB" id="9757917at2"/>
<dbReference type="InterPro" id="IPR047187">
    <property type="entry name" value="SF1_C_Upf1"/>
</dbReference>
<keyword evidence="4" id="KW-0378">Hydrolase</keyword>
<evidence type="ECO:0000259" key="1">
    <source>
        <dbReference type="Pfam" id="PF13086"/>
    </source>
</evidence>
<reference evidence="4 5" key="1">
    <citation type="journal article" date="2012" name="BMC Genomics">
        <title>Genome analysis of a simultaneously predatory and prey-independent, novel Bdellovibrio bacteriovorus from the River Tiber, supports in silico predictions of both ancient and recent lateral gene transfer from diverse bacteria.</title>
        <authorList>
            <person name="Hobley L."/>
            <person name="Lerner T.R."/>
            <person name="Williams L.E."/>
            <person name="Lambert C."/>
            <person name="Till R."/>
            <person name="Milner D.S."/>
            <person name="Basford S.M."/>
            <person name="Capeness M.J."/>
            <person name="Fenton A.K."/>
            <person name="Atterbury R.J."/>
            <person name="Harris M.A."/>
            <person name="Sockett R.E."/>
        </authorList>
    </citation>
    <scope>NUCLEOTIDE SEQUENCE [LARGE SCALE GENOMIC DNA]</scope>
    <source>
        <strain evidence="4 5">Tiberius</strain>
    </source>
</reference>
<feature type="domain" description="DNA2/NAM7 helicase helicase" evidence="1">
    <location>
        <begin position="1"/>
        <end position="110"/>
    </location>
</feature>
<keyword evidence="4" id="KW-0067">ATP-binding</keyword>
<dbReference type="InterPro" id="IPR041677">
    <property type="entry name" value="DNA2/NAM7_AAA_11"/>
</dbReference>
<gene>
    <name evidence="4" type="ORF">Bdt_2596</name>
</gene>
<dbReference type="Gene3D" id="3.40.50.300">
    <property type="entry name" value="P-loop containing nucleotide triphosphate hydrolases"/>
    <property type="match status" value="3"/>
</dbReference>
<dbReference type="STRING" id="1069642.Bdt_2596"/>
<evidence type="ECO:0000259" key="2">
    <source>
        <dbReference type="Pfam" id="PF13087"/>
    </source>
</evidence>
<dbReference type="EMBL" id="CP002930">
    <property type="protein sequence ID" value="AFY02279.1"/>
    <property type="molecule type" value="Genomic_DNA"/>
</dbReference>
<dbReference type="InterPro" id="IPR049468">
    <property type="entry name" value="Restrct_endonuc-II-like_dom"/>
</dbReference>
<dbReference type="Pfam" id="PF13087">
    <property type="entry name" value="AAA_12"/>
    <property type="match status" value="1"/>
</dbReference>
<dbReference type="InterPro" id="IPR041679">
    <property type="entry name" value="DNA2/NAM7-like_C"/>
</dbReference>
<feature type="domain" description="Restriction endonuclease type II-like" evidence="3">
    <location>
        <begin position="946"/>
        <end position="1043"/>
    </location>
</feature>
<keyword evidence="4" id="KW-0347">Helicase</keyword>
<dbReference type="HOGENOM" id="CLU_000788_4_0_7"/>
<feature type="domain" description="DNA2/NAM7 helicase-like C-terminal" evidence="2">
    <location>
        <begin position="694"/>
        <end position="885"/>
    </location>
</feature>
<protein>
    <submittedName>
        <fullName evidence="4">Superfamily I DNA and RNA helicases and helicase subunits</fullName>
    </submittedName>
</protein>
<name>K7ZBE2_BDEBC</name>
<dbReference type="Pfam" id="PF13086">
    <property type="entry name" value="AAA_11"/>
    <property type="match status" value="1"/>
</dbReference>
<organism evidence="4 5">
    <name type="scientific">Bdellovibrio bacteriovorus str. Tiberius</name>
    <dbReference type="NCBI Taxonomy" id="1069642"/>
    <lineage>
        <taxon>Bacteria</taxon>
        <taxon>Pseudomonadati</taxon>
        <taxon>Bdellovibrionota</taxon>
        <taxon>Bdellovibrionia</taxon>
        <taxon>Bdellovibrionales</taxon>
        <taxon>Pseudobdellovibrionaceae</taxon>
        <taxon>Bdellovibrio</taxon>
    </lineage>
</organism>
<dbReference type="SUPFAM" id="SSF52980">
    <property type="entry name" value="Restriction endonuclease-like"/>
    <property type="match status" value="1"/>
</dbReference>
<accession>K7ZBE2</accession>
<dbReference type="KEGG" id="bbat:Bdt_2596"/>
<evidence type="ECO:0000259" key="3">
    <source>
        <dbReference type="Pfam" id="PF18741"/>
    </source>
</evidence>
<dbReference type="CDD" id="cd18808">
    <property type="entry name" value="SF1_C_Upf1"/>
    <property type="match status" value="1"/>
</dbReference>
<dbReference type="InterPro" id="IPR045055">
    <property type="entry name" value="DNA2/NAM7-like"/>
</dbReference>
<dbReference type="AlphaFoldDB" id="K7ZBE2"/>